<evidence type="ECO:0000313" key="5">
    <source>
        <dbReference type="EMBL" id="RIH99665.1"/>
    </source>
</evidence>
<gene>
    <name evidence="5" type="ORF">B9J77_04890</name>
</gene>
<dbReference type="InterPro" id="IPR025158">
    <property type="entry name" value="Mg_chelat-rel_C"/>
</dbReference>
<dbReference type="InterPro" id="IPR000523">
    <property type="entry name" value="Mg_chelatse_chII-like_cat_dom"/>
</dbReference>
<dbReference type="Gene3D" id="3.40.50.300">
    <property type="entry name" value="P-loop containing nucleotide triphosphate hydrolases"/>
    <property type="match status" value="1"/>
</dbReference>
<dbReference type="SMART" id="SM00382">
    <property type="entry name" value="AAA"/>
    <property type="match status" value="1"/>
</dbReference>
<proteinExistence type="inferred from homology"/>
<dbReference type="InterPro" id="IPR003593">
    <property type="entry name" value="AAA+_ATPase"/>
</dbReference>
<evidence type="ECO:0000256" key="1">
    <source>
        <dbReference type="ARBA" id="ARBA00006354"/>
    </source>
</evidence>
<dbReference type="GO" id="GO:0003677">
    <property type="term" value="F:DNA binding"/>
    <property type="evidence" value="ECO:0007669"/>
    <property type="project" value="InterPro"/>
</dbReference>
<sequence>MLAKAHSIAIFGMEAHSVEVEVDVAHGLPAAIIVGLPDLAVKESKDRIKSAIKNSRFEYPPKRVTINLAPADVKKEGPSFDLPISLGFLAATKQLSPEKLNDYIILGELALDGSVRPVKGALLVALSIRSKDKKKLILPQENAAEAAIIKEIEVYGIRSLVEAVKLIEGEIQPAPFRVNLADVLKDLSSYEVDFSDVKGQFSAKRAIEIAAAGSHNVLMIGPPGAGKTMLARRMSTIIPDMSLKEALETTQIHSVAGFLSSGQALVTNRPFRTPHHTSSSAALVGGSSVPQPGEVSLAHNGVLFLDELPEFHRDVLEALRQPLEDNLITISRISRTTTFPARVLLIATMNPCPCGYFSDPVRECHCTPHQIQKYRSRASGPLLDRIDIHIEVPSLKYKDFTGDESGEPSNQIKERVNKARQIQQKRFREENIHCNATMGQKQIKLYCKLDKEGKELLKVAVNELGISARAYDRILKVARTIADLSEEDAILAEHISEAIQYKSLDKSIFA</sequence>
<comment type="caution">
    <text evidence="5">The sequence shown here is derived from an EMBL/GenBank/DDBJ whole genome shotgun (WGS) entry which is preliminary data.</text>
</comment>
<dbReference type="InterPro" id="IPR001208">
    <property type="entry name" value="MCM_dom"/>
</dbReference>
<dbReference type="PANTHER" id="PTHR32039">
    <property type="entry name" value="MAGNESIUM-CHELATASE SUBUNIT CHLI"/>
    <property type="match status" value="1"/>
</dbReference>
<evidence type="ECO:0000259" key="4">
    <source>
        <dbReference type="SMART" id="SM00382"/>
    </source>
</evidence>
<dbReference type="Gene3D" id="3.30.230.10">
    <property type="match status" value="1"/>
</dbReference>
<dbReference type="GO" id="GO:0005524">
    <property type="term" value="F:ATP binding"/>
    <property type="evidence" value="ECO:0007669"/>
    <property type="project" value="UniProtKB-KW"/>
</dbReference>
<name>A0A399FVZ7_UNCN2</name>
<dbReference type="Pfam" id="PF13335">
    <property type="entry name" value="Mg_chelatase_C"/>
    <property type="match status" value="1"/>
</dbReference>
<dbReference type="AlphaFoldDB" id="A0A399FVZ7"/>
<dbReference type="InterPro" id="IPR020568">
    <property type="entry name" value="Ribosomal_Su5_D2-typ_SF"/>
</dbReference>
<feature type="domain" description="AAA+ ATPase" evidence="4">
    <location>
        <begin position="213"/>
        <end position="396"/>
    </location>
</feature>
<keyword evidence="2" id="KW-0547">Nucleotide-binding</keyword>
<dbReference type="InterPro" id="IPR004482">
    <property type="entry name" value="Mg_chelat-rel"/>
</dbReference>
<dbReference type="NCBIfam" id="TIGR00368">
    <property type="entry name" value="YifB family Mg chelatase-like AAA ATPase"/>
    <property type="match status" value="1"/>
</dbReference>
<dbReference type="InterPro" id="IPR045006">
    <property type="entry name" value="CHLI-like"/>
</dbReference>
<evidence type="ECO:0000256" key="3">
    <source>
        <dbReference type="ARBA" id="ARBA00022840"/>
    </source>
</evidence>
<evidence type="ECO:0000256" key="2">
    <source>
        <dbReference type="ARBA" id="ARBA00022741"/>
    </source>
</evidence>
<comment type="similarity">
    <text evidence="1">Belongs to the Mg-chelatase subunits D/I family. ComM subfamily.</text>
</comment>
<dbReference type="SUPFAM" id="SSF54211">
    <property type="entry name" value="Ribosomal protein S5 domain 2-like"/>
    <property type="match status" value="1"/>
</dbReference>
<protein>
    <submittedName>
        <fullName evidence="5">ATP-binding protein</fullName>
    </submittedName>
</protein>
<dbReference type="EMBL" id="NDHY01000015">
    <property type="protein sequence ID" value="RIH99665.1"/>
    <property type="molecule type" value="Genomic_DNA"/>
</dbReference>
<dbReference type="PANTHER" id="PTHR32039:SF7">
    <property type="entry name" value="COMPETENCE PROTEIN COMM"/>
    <property type="match status" value="1"/>
</dbReference>
<dbReference type="SUPFAM" id="SSF52540">
    <property type="entry name" value="P-loop containing nucleoside triphosphate hydrolases"/>
    <property type="match status" value="1"/>
</dbReference>
<keyword evidence="3 5" id="KW-0067">ATP-binding</keyword>
<reference evidence="5 6" key="1">
    <citation type="submission" date="2018-08" db="EMBL/GenBank/DDBJ databases">
        <title>Draft genome of candidate division NPL-UPA2 bacterium Unc8 that adapted to ultra-basic serpentinizing groundwater.</title>
        <authorList>
            <person name="Ishii S."/>
            <person name="Suzuki S."/>
            <person name="Nealson K.H."/>
        </authorList>
    </citation>
    <scope>NUCLEOTIDE SEQUENCE [LARGE SCALE GENOMIC DNA]</scope>
    <source>
        <strain evidence="5">Unc8</strain>
    </source>
</reference>
<dbReference type="Proteomes" id="UP000266287">
    <property type="component" value="Unassembled WGS sequence"/>
</dbReference>
<dbReference type="InterPro" id="IPR014721">
    <property type="entry name" value="Ribsml_uS5_D2-typ_fold_subgr"/>
</dbReference>
<dbReference type="PRINTS" id="PR01657">
    <property type="entry name" value="MCMFAMILY"/>
</dbReference>
<dbReference type="InterPro" id="IPR027417">
    <property type="entry name" value="P-loop_NTPase"/>
</dbReference>
<dbReference type="Pfam" id="PF13541">
    <property type="entry name" value="ChlI"/>
    <property type="match status" value="1"/>
</dbReference>
<accession>A0A399FVZ7</accession>
<evidence type="ECO:0000313" key="6">
    <source>
        <dbReference type="Proteomes" id="UP000266287"/>
    </source>
</evidence>
<organism evidence="5 6">
    <name type="scientific">candidate division NPL-UPA2 bacterium Unc8</name>
    <dbReference type="NCBI Taxonomy" id="1980939"/>
    <lineage>
        <taxon>Bacteria</taxon>
    </lineage>
</organism>
<dbReference type="Pfam" id="PF01078">
    <property type="entry name" value="Mg_chelatase"/>
    <property type="match status" value="1"/>
</dbReference>